<dbReference type="EMBL" id="CM037162">
    <property type="protein sequence ID" value="KAH7862595.1"/>
    <property type="molecule type" value="Genomic_DNA"/>
</dbReference>
<proteinExistence type="predicted"/>
<organism evidence="1 2">
    <name type="scientific">Vaccinium darrowii</name>
    <dbReference type="NCBI Taxonomy" id="229202"/>
    <lineage>
        <taxon>Eukaryota</taxon>
        <taxon>Viridiplantae</taxon>
        <taxon>Streptophyta</taxon>
        <taxon>Embryophyta</taxon>
        <taxon>Tracheophyta</taxon>
        <taxon>Spermatophyta</taxon>
        <taxon>Magnoliopsida</taxon>
        <taxon>eudicotyledons</taxon>
        <taxon>Gunneridae</taxon>
        <taxon>Pentapetalae</taxon>
        <taxon>asterids</taxon>
        <taxon>Ericales</taxon>
        <taxon>Ericaceae</taxon>
        <taxon>Vaccinioideae</taxon>
        <taxon>Vaccinieae</taxon>
        <taxon>Vaccinium</taxon>
    </lineage>
</organism>
<reference evidence="1 2" key="1">
    <citation type="journal article" date="2021" name="Hortic Res">
        <title>High-quality reference genome and annotation aids understanding of berry development for evergreen blueberry (Vaccinium darrowii).</title>
        <authorList>
            <person name="Yu J."/>
            <person name="Hulse-Kemp A.M."/>
            <person name="Babiker E."/>
            <person name="Staton M."/>
        </authorList>
    </citation>
    <scope>NUCLEOTIDE SEQUENCE [LARGE SCALE GENOMIC DNA]</scope>
    <source>
        <strain evidence="2">cv. NJ 8807/NJ 8810</strain>
        <tissue evidence="1">Young leaf</tissue>
    </source>
</reference>
<evidence type="ECO:0000313" key="1">
    <source>
        <dbReference type="EMBL" id="KAH7862595.1"/>
    </source>
</evidence>
<protein>
    <submittedName>
        <fullName evidence="1">Uncharacterized protein</fullName>
    </submittedName>
</protein>
<evidence type="ECO:0000313" key="2">
    <source>
        <dbReference type="Proteomes" id="UP000828048"/>
    </source>
</evidence>
<sequence>MIVVVYVDGKVIENEDIGPEYRGGRRIAFPIERGISFDAFKELIIEEGSISRMEMIVMFKLPTISYPNPTYKFVLIELVDDNGIGLIFDTASSIPGYIPEIFINQRLMNRSRQHSRRRLSQQSNNDDGADEVPCIQEDDEYESSLEDVDLHLGEDGHDVDVANELNGMRILEPSSTIMSKDTWTNVVDPSPPIVSRSNLGWDGISELFEEQVFMSKDEVQRATEKYSMDKNLMYRVDQSTKRLLVLKCNNNLGETCRWRLRATRKEGDEEWIITKYSGPHSCVAVSSTPDHRQLTARYIASRIVNVVSKDPSLKIKVLQAMVNELTGGYNPSYDKTWLGKQIAIATIFGDWDKSYEKLPMYLAALQKYNPGTEVHLNTVPSVIPGTVIFDQVFWAFAPAIEGFRYCRPVICVDGTFLTGKYKGMMLVAVSQDAENQIFPIAFAIVDRETKESWGWFLNCLRAYVTDRTGLCLISDRHGGLVSFTKDEPSWRPPYAYHRYCARHIRANYVRRHGQAAGKQVFNAANEIQEIKFEKELNKTKRFVVTDGPDKGKEKLYNDIMAIPLDRWSFAHDGGGGTEPSQQTSQKALMASLKMPATSQ</sequence>
<comment type="caution">
    <text evidence="1">The sequence shown here is derived from an EMBL/GenBank/DDBJ whole genome shotgun (WGS) entry which is preliminary data.</text>
</comment>
<keyword evidence="2" id="KW-1185">Reference proteome</keyword>
<accession>A0ACB7Z9S8</accession>
<gene>
    <name evidence="1" type="ORF">Vadar_006933</name>
</gene>
<name>A0ACB7Z9S8_9ERIC</name>
<dbReference type="Proteomes" id="UP000828048">
    <property type="component" value="Chromosome 12"/>
</dbReference>